<proteinExistence type="inferred from homology"/>
<dbReference type="Pfam" id="PF01633">
    <property type="entry name" value="Choline_kinase"/>
    <property type="match status" value="1"/>
</dbReference>
<dbReference type="KEGG" id="cvn:111099557"/>
<accession>A0A8B8A9N6</accession>
<dbReference type="OrthoDB" id="3649325at2759"/>
<keyword evidence="2" id="KW-1208">Phospholipid metabolism</keyword>
<reference evidence="5" key="2">
    <citation type="submission" date="2025-08" db="UniProtKB">
        <authorList>
            <consortium name="RefSeq"/>
        </authorList>
    </citation>
    <scope>IDENTIFICATION</scope>
    <source>
        <tissue evidence="5">Whole sample</tissue>
    </source>
</reference>
<keyword evidence="1" id="KW-0443">Lipid metabolism</keyword>
<dbReference type="SUPFAM" id="SSF56112">
    <property type="entry name" value="Protein kinase-like (PK-like)"/>
    <property type="match status" value="1"/>
</dbReference>
<dbReference type="PANTHER" id="PTHR22603">
    <property type="entry name" value="CHOLINE/ETHANOALAMINE KINASE"/>
    <property type="match status" value="1"/>
</dbReference>
<gene>
    <name evidence="5" type="primary">LOC111099557</name>
</gene>
<comment type="similarity">
    <text evidence="3">Belongs to the choline/ethanolamine kinase family.</text>
</comment>
<reference evidence="4" key="1">
    <citation type="submission" date="2024-06" db="UniProtKB">
        <authorList>
            <consortium name="RefSeq"/>
        </authorList>
    </citation>
    <scope>NUCLEOTIDE SEQUENCE [LARGE SCALE GENOMIC DNA]</scope>
</reference>
<keyword evidence="4" id="KW-1185">Reference proteome</keyword>
<organism evidence="4 5">
    <name type="scientific">Crassostrea virginica</name>
    <name type="common">Eastern oyster</name>
    <dbReference type="NCBI Taxonomy" id="6565"/>
    <lineage>
        <taxon>Eukaryota</taxon>
        <taxon>Metazoa</taxon>
        <taxon>Spiralia</taxon>
        <taxon>Lophotrochozoa</taxon>
        <taxon>Mollusca</taxon>
        <taxon>Bivalvia</taxon>
        <taxon>Autobranchia</taxon>
        <taxon>Pteriomorphia</taxon>
        <taxon>Ostreida</taxon>
        <taxon>Ostreoidea</taxon>
        <taxon>Ostreidae</taxon>
        <taxon>Crassostrea</taxon>
    </lineage>
</organism>
<evidence type="ECO:0000256" key="1">
    <source>
        <dbReference type="ARBA" id="ARBA00023209"/>
    </source>
</evidence>
<evidence type="ECO:0000256" key="2">
    <source>
        <dbReference type="ARBA" id="ARBA00023264"/>
    </source>
</evidence>
<dbReference type="InterPro" id="IPR011009">
    <property type="entry name" value="Kinase-like_dom_sf"/>
</dbReference>
<dbReference type="AlphaFoldDB" id="A0A8B8A9N6"/>
<dbReference type="GO" id="GO:0004305">
    <property type="term" value="F:ethanolamine kinase activity"/>
    <property type="evidence" value="ECO:0007669"/>
    <property type="project" value="TreeGrafter"/>
</dbReference>
<sequence>MSQNCYRKIEAEFRSIMKRYLKSTVLQFIQPLNYLFICTGLATPPREAMGENRSTDVKSKAYKWCKKSIAGAWARISEEELVIKPISGGLTNKLYLCSLPDGLERGQDEPYQVLMRIYGEIAQHNDYMLRNSIIFALFSEKKKGPKLYGMYPEGRIEEYIPSRSLTRTELRDKKLSKTIAKKLAYFHTLEMPLTKQPNFLRKQMNEWIDDVERILQKPASPEHTPMLQKLQSYRLREQLKELLSVMDKCPSPVLFSHNDLQEGNILLMEDEIDETKRVTVIDWEYGSYNYRGFDFGNHFCEWSCDYSCKEYPYYSYHPEDYPSVQRQYEFFHNYLEEQNKYRTDPVEVNEETLKQLYKEANVFAMTSHFFWGLWSVVQTEISDIEFGYLEYAITRFDGYFAKKDSNERDGLI</sequence>
<evidence type="ECO:0000313" key="5">
    <source>
        <dbReference type="RefSeq" id="XP_022286584.1"/>
    </source>
</evidence>
<dbReference type="RefSeq" id="XP_022286584.1">
    <property type="nucleotide sequence ID" value="XM_022430876.1"/>
</dbReference>
<dbReference type="Proteomes" id="UP000694844">
    <property type="component" value="Chromosome 1"/>
</dbReference>
<dbReference type="Gene3D" id="3.90.1200.10">
    <property type="match status" value="1"/>
</dbReference>
<dbReference type="GeneID" id="111099557"/>
<dbReference type="GO" id="GO:0004103">
    <property type="term" value="F:choline kinase activity"/>
    <property type="evidence" value="ECO:0007669"/>
    <property type="project" value="TreeGrafter"/>
</dbReference>
<name>A0A8B8A9N6_CRAVI</name>
<dbReference type="PANTHER" id="PTHR22603:SF93">
    <property type="entry name" value="RE24176P"/>
    <property type="match status" value="1"/>
</dbReference>
<dbReference type="GO" id="GO:0006646">
    <property type="term" value="P:phosphatidylethanolamine biosynthetic process"/>
    <property type="evidence" value="ECO:0007669"/>
    <property type="project" value="TreeGrafter"/>
</dbReference>
<dbReference type="GO" id="GO:0005737">
    <property type="term" value="C:cytoplasm"/>
    <property type="evidence" value="ECO:0007669"/>
    <property type="project" value="TreeGrafter"/>
</dbReference>
<evidence type="ECO:0000313" key="4">
    <source>
        <dbReference type="Proteomes" id="UP000694844"/>
    </source>
</evidence>
<keyword evidence="1" id="KW-0444">Lipid biosynthesis</keyword>
<dbReference type="Gene3D" id="3.30.200.20">
    <property type="entry name" value="Phosphorylase Kinase, domain 1"/>
    <property type="match status" value="1"/>
</dbReference>
<protein>
    <submittedName>
        <fullName evidence="5">Choline/ethanolamine kinase-like isoform X1</fullName>
    </submittedName>
</protein>
<evidence type="ECO:0000256" key="3">
    <source>
        <dbReference type="ARBA" id="ARBA00038211"/>
    </source>
</evidence>
<keyword evidence="1" id="KW-0594">Phospholipid biosynthesis</keyword>
<dbReference type="CDD" id="cd05156">
    <property type="entry name" value="ChoK_euk"/>
    <property type="match status" value="1"/>
</dbReference>